<comment type="caution">
    <text evidence="6">The sequence shown here is derived from an EMBL/GenBank/DDBJ whole genome shotgun (WGS) entry which is preliminary data.</text>
</comment>
<gene>
    <name evidence="6" type="ORF">IAB68_00335</name>
</gene>
<dbReference type="Proteomes" id="UP000824074">
    <property type="component" value="Unassembled WGS sequence"/>
</dbReference>
<sequence>MEYVIIGLLILIIILVIFSLTKNINEGNITERLGKLETNMIKELGEFKSGVSSNLNNDFEKLNDRIERKLNLINDHVNERLDVNFEKTNKTFTSVLERLSKIDEAQKKIDSLSTDIVSLESILTDKKTRGIYGEVNLKQILVSVFGENNDKVYKMQYTFPTGVIADSVLFAPEPLGTIAIDSKFPLDNYRLMIDKKAPIVQRKDAEKQFKQDVKKHIDAIASKYIIKGVTSDQAIMFLPAEAIFAELNAYHPDIIEYAYKKRVWIASPTTLMSTLTTIELVIKNIEKDKYTSVIHEELNKLAVDFRRYKERWDKLSRSIEAVSRDANDIHITTDKIAKRFEAINNVDTKELNSKETIDSEIK</sequence>
<keyword evidence="4" id="KW-0233">DNA recombination</keyword>
<proteinExistence type="inferred from homology"/>
<protein>
    <submittedName>
        <fullName evidence="6">DNA recombination protein RmuC</fullName>
    </submittedName>
</protein>
<dbReference type="Pfam" id="PF02646">
    <property type="entry name" value="RmuC"/>
    <property type="match status" value="1"/>
</dbReference>
<dbReference type="GO" id="GO:0006310">
    <property type="term" value="P:DNA recombination"/>
    <property type="evidence" value="ECO:0007669"/>
    <property type="project" value="UniProtKB-KW"/>
</dbReference>
<comment type="function">
    <text evidence="1">Involved in DNA recombination.</text>
</comment>
<evidence type="ECO:0000256" key="2">
    <source>
        <dbReference type="ARBA" id="ARBA00009840"/>
    </source>
</evidence>
<dbReference type="PANTHER" id="PTHR30563:SF0">
    <property type="entry name" value="DNA RECOMBINATION PROTEIN RMUC"/>
    <property type="match status" value="1"/>
</dbReference>
<dbReference type="AlphaFoldDB" id="A0A9D1ILZ4"/>
<evidence type="ECO:0000256" key="4">
    <source>
        <dbReference type="ARBA" id="ARBA00023172"/>
    </source>
</evidence>
<accession>A0A9D1ILZ4</accession>
<dbReference type="EMBL" id="DVMT01000004">
    <property type="protein sequence ID" value="HIU39737.1"/>
    <property type="molecule type" value="Genomic_DNA"/>
</dbReference>
<evidence type="ECO:0000256" key="1">
    <source>
        <dbReference type="ARBA" id="ARBA00003416"/>
    </source>
</evidence>
<keyword evidence="3 5" id="KW-0175">Coiled coil</keyword>
<reference evidence="6" key="2">
    <citation type="journal article" date="2021" name="PeerJ">
        <title>Extensive microbial diversity within the chicken gut microbiome revealed by metagenomics and culture.</title>
        <authorList>
            <person name="Gilroy R."/>
            <person name="Ravi A."/>
            <person name="Getino M."/>
            <person name="Pursley I."/>
            <person name="Horton D.L."/>
            <person name="Alikhan N.F."/>
            <person name="Baker D."/>
            <person name="Gharbi K."/>
            <person name="Hall N."/>
            <person name="Watson M."/>
            <person name="Adriaenssens E.M."/>
            <person name="Foster-Nyarko E."/>
            <person name="Jarju S."/>
            <person name="Secka A."/>
            <person name="Antonio M."/>
            <person name="Oren A."/>
            <person name="Chaudhuri R.R."/>
            <person name="La Ragione R."/>
            <person name="Hildebrand F."/>
            <person name="Pallen M.J."/>
        </authorList>
    </citation>
    <scope>NUCLEOTIDE SEQUENCE</scope>
    <source>
        <strain evidence="6">CHK193-30670</strain>
    </source>
</reference>
<evidence type="ECO:0000256" key="3">
    <source>
        <dbReference type="ARBA" id="ARBA00023054"/>
    </source>
</evidence>
<evidence type="ECO:0000313" key="6">
    <source>
        <dbReference type="EMBL" id="HIU39737.1"/>
    </source>
</evidence>
<name>A0A9D1ILZ4_9FIRM</name>
<reference evidence="6" key="1">
    <citation type="submission" date="2020-10" db="EMBL/GenBank/DDBJ databases">
        <authorList>
            <person name="Gilroy R."/>
        </authorList>
    </citation>
    <scope>NUCLEOTIDE SEQUENCE</scope>
    <source>
        <strain evidence="6">CHK193-30670</strain>
    </source>
</reference>
<dbReference type="InterPro" id="IPR003798">
    <property type="entry name" value="DNA_recombination_RmuC"/>
</dbReference>
<evidence type="ECO:0000313" key="7">
    <source>
        <dbReference type="Proteomes" id="UP000824074"/>
    </source>
</evidence>
<feature type="coiled-coil region" evidence="5">
    <location>
        <begin position="52"/>
        <end position="122"/>
    </location>
</feature>
<dbReference type="PANTHER" id="PTHR30563">
    <property type="entry name" value="DNA RECOMBINATION PROTEIN RMUC"/>
    <property type="match status" value="1"/>
</dbReference>
<comment type="similarity">
    <text evidence="2">Belongs to the RmuC family.</text>
</comment>
<organism evidence="6 7">
    <name type="scientific">Candidatus Aphodocola excrementigallinarum</name>
    <dbReference type="NCBI Taxonomy" id="2840670"/>
    <lineage>
        <taxon>Bacteria</taxon>
        <taxon>Bacillati</taxon>
        <taxon>Bacillota</taxon>
        <taxon>Bacilli</taxon>
        <taxon>Candidatus Aphodocola</taxon>
    </lineage>
</organism>
<evidence type="ECO:0000256" key="5">
    <source>
        <dbReference type="SAM" id="Coils"/>
    </source>
</evidence>